<evidence type="ECO:0000259" key="2">
    <source>
        <dbReference type="Pfam" id="PF09825"/>
    </source>
</evidence>
<protein>
    <recommendedName>
        <fullName evidence="2">Biotin-protein ligase N-terminal domain-containing protein</fullName>
    </recommendedName>
</protein>
<dbReference type="Pfam" id="PF09825">
    <property type="entry name" value="BPL_N"/>
    <property type="match status" value="2"/>
</dbReference>
<dbReference type="InterPro" id="IPR019197">
    <property type="entry name" value="Biotin-prot_ligase_N"/>
</dbReference>
<feature type="chain" id="PRO_5042902384" description="Biotin-protein ligase N-terminal domain-containing protein" evidence="1">
    <location>
        <begin position="27"/>
        <end position="258"/>
    </location>
</feature>
<dbReference type="Proteomes" id="UP000267614">
    <property type="component" value="Chromosome"/>
</dbReference>
<dbReference type="InterPro" id="IPR029062">
    <property type="entry name" value="Class_I_gatase-like"/>
</dbReference>
<dbReference type="RefSeq" id="WP_123173491.1">
    <property type="nucleotide sequence ID" value="NZ_CP033604.1"/>
</dbReference>
<name>A0AAN1UQQ6_AERVE</name>
<proteinExistence type="predicted"/>
<feature type="domain" description="Biotin-protein ligase N-terminal" evidence="2">
    <location>
        <begin position="38"/>
        <end position="129"/>
    </location>
</feature>
<reference evidence="3 4" key="1">
    <citation type="submission" date="2018-11" db="EMBL/GenBank/DDBJ databases">
        <title>Complete genome sequence of multidrug-resistant Aeromonas veronii strain MS-18-37.</title>
        <authorList>
            <person name="Abdelhamed H."/>
            <person name="Lawrence M."/>
            <person name="Waldbieser G."/>
        </authorList>
    </citation>
    <scope>NUCLEOTIDE SEQUENCE [LARGE SCALE GENOMIC DNA]</scope>
    <source>
        <strain evidence="3 4">MS-18-37</strain>
    </source>
</reference>
<organism evidence="3 4">
    <name type="scientific">Aeromonas veronii</name>
    <dbReference type="NCBI Taxonomy" id="654"/>
    <lineage>
        <taxon>Bacteria</taxon>
        <taxon>Pseudomonadati</taxon>
        <taxon>Pseudomonadota</taxon>
        <taxon>Gammaproteobacteria</taxon>
        <taxon>Aeromonadales</taxon>
        <taxon>Aeromonadaceae</taxon>
        <taxon>Aeromonas</taxon>
    </lineage>
</organism>
<evidence type="ECO:0000313" key="3">
    <source>
        <dbReference type="EMBL" id="AYV38018.1"/>
    </source>
</evidence>
<sequence>MNVSKGIRLIASVISLWLVTGCMAEAASALPKQEQYALIYNGPISDGDSTKAIADVVKQVGLPVRDLSNIEALPAELDNARVFIVGGTEDDVEPLLNAFTADARSALKTYLQNGGRYLGLCGGAFVASTGWSEEEGFVPALGLVPATSDDYDGDFSARIFPISWLGEERQMYYQAGPQFTPVPSPEQFKVIAHFQNHQIAALISSYGKGKVAVSGPHPEAPESWKENAVDGDRMESNIHLAAGLVNELLSEEPVTYSK</sequence>
<gene>
    <name evidence="3" type="ORF">EFI48_15080</name>
</gene>
<accession>A0AAN1UQQ6</accession>
<evidence type="ECO:0000256" key="1">
    <source>
        <dbReference type="SAM" id="SignalP"/>
    </source>
</evidence>
<keyword evidence="1" id="KW-0732">Signal</keyword>
<dbReference type="Gene3D" id="3.40.50.880">
    <property type="match status" value="1"/>
</dbReference>
<dbReference type="PROSITE" id="PS51257">
    <property type="entry name" value="PROKAR_LIPOPROTEIN"/>
    <property type="match status" value="1"/>
</dbReference>
<feature type="domain" description="Biotin-protein ligase N-terminal" evidence="2">
    <location>
        <begin position="166"/>
        <end position="228"/>
    </location>
</feature>
<feature type="signal peptide" evidence="1">
    <location>
        <begin position="1"/>
        <end position="26"/>
    </location>
</feature>
<dbReference type="SUPFAM" id="SSF52317">
    <property type="entry name" value="Class I glutamine amidotransferase-like"/>
    <property type="match status" value="1"/>
</dbReference>
<evidence type="ECO:0000313" key="4">
    <source>
        <dbReference type="Proteomes" id="UP000267614"/>
    </source>
</evidence>
<dbReference type="EMBL" id="CP033604">
    <property type="protein sequence ID" value="AYV38018.1"/>
    <property type="molecule type" value="Genomic_DNA"/>
</dbReference>
<dbReference type="AlphaFoldDB" id="A0AAN1UQQ6"/>